<feature type="transmembrane region" description="Helical" evidence="1">
    <location>
        <begin position="6"/>
        <end position="25"/>
    </location>
</feature>
<gene>
    <name evidence="3" type="ORF">EZE20_03795</name>
</gene>
<feature type="transmembrane region" description="Helical" evidence="1">
    <location>
        <begin position="32"/>
        <end position="51"/>
    </location>
</feature>
<dbReference type="RefSeq" id="WP_132114650.1">
    <property type="nucleotide sequence ID" value="NZ_SMJU01000002.1"/>
</dbReference>
<protein>
    <recommendedName>
        <fullName evidence="2">LiaF transmembrane domain-containing protein</fullName>
    </recommendedName>
</protein>
<sequence length="61" mass="6907">MNFKNVFWGIMLIVIGTLFLVEELSDFDFGSYFLPIVLIVSGGMLLIKHQFSSGQNTNSNY</sequence>
<evidence type="ECO:0000259" key="2">
    <source>
        <dbReference type="Pfam" id="PF22570"/>
    </source>
</evidence>
<keyword evidence="1" id="KW-0472">Membrane</keyword>
<accession>A0A4R4KIM0</accession>
<reference evidence="3 4" key="1">
    <citation type="submission" date="2019-02" db="EMBL/GenBank/DDBJ databases">
        <title>Arundinibacter roseus gen. nov., sp. nov., a new member of the family Cytophagaceae.</title>
        <authorList>
            <person name="Szuroczki S."/>
            <person name="Khayer B."/>
            <person name="Sproer C."/>
            <person name="Toumi M."/>
            <person name="Szabo A."/>
            <person name="Felfoldi T."/>
            <person name="Schumann P."/>
            <person name="Toth E."/>
        </authorList>
    </citation>
    <scope>NUCLEOTIDE SEQUENCE [LARGE SCALE GENOMIC DNA]</scope>
    <source>
        <strain evidence="3 4">DMA-k-7a</strain>
    </source>
</reference>
<name>A0A4R4KIM0_9BACT</name>
<keyword evidence="1" id="KW-0812">Transmembrane</keyword>
<feature type="domain" description="LiaF transmembrane" evidence="2">
    <location>
        <begin position="7"/>
        <end position="52"/>
    </location>
</feature>
<keyword evidence="1" id="KW-1133">Transmembrane helix</keyword>
<dbReference type="OrthoDB" id="965296at2"/>
<evidence type="ECO:0000256" key="1">
    <source>
        <dbReference type="SAM" id="Phobius"/>
    </source>
</evidence>
<dbReference type="InterPro" id="IPR054331">
    <property type="entry name" value="LiaF_TM"/>
</dbReference>
<evidence type="ECO:0000313" key="3">
    <source>
        <dbReference type="EMBL" id="TDB68054.1"/>
    </source>
</evidence>
<organism evidence="3 4">
    <name type="scientific">Arundinibacter roseus</name>
    <dbReference type="NCBI Taxonomy" id="2070510"/>
    <lineage>
        <taxon>Bacteria</taxon>
        <taxon>Pseudomonadati</taxon>
        <taxon>Bacteroidota</taxon>
        <taxon>Cytophagia</taxon>
        <taxon>Cytophagales</taxon>
        <taxon>Spirosomataceae</taxon>
        <taxon>Arundinibacter</taxon>
    </lineage>
</organism>
<keyword evidence="4" id="KW-1185">Reference proteome</keyword>
<dbReference type="Pfam" id="PF22570">
    <property type="entry name" value="LiaF-TM"/>
    <property type="match status" value="1"/>
</dbReference>
<evidence type="ECO:0000313" key="4">
    <source>
        <dbReference type="Proteomes" id="UP000295706"/>
    </source>
</evidence>
<dbReference type="Proteomes" id="UP000295706">
    <property type="component" value="Unassembled WGS sequence"/>
</dbReference>
<dbReference type="EMBL" id="SMJU01000002">
    <property type="protein sequence ID" value="TDB68054.1"/>
    <property type="molecule type" value="Genomic_DNA"/>
</dbReference>
<comment type="caution">
    <text evidence="3">The sequence shown here is derived from an EMBL/GenBank/DDBJ whole genome shotgun (WGS) entry which is preliminary data.</text>
</comment>
<dbReference type="AlphaFoldDB" id="A0A4R4KIM0"/>
<proteinExistence type="predicted"/>